<feature type="compositionally biased region" description="Basic and acidic residues" evidence="1">
    <location>
        <begin position="56"/>
        <end position="73"/>
    </location>
</feature>
<feature type="region of interest" description="Disordered" evidence="1">
    <location>
        <begin position="26"/>
        <end position="85"/>
    </location>
</feature>
<evidence type="ECO:0000313" key="2">
    <source>
        <dbReference type="EMBL" id="MBW0472731.1"/>
    </source>
</evidence>
<protein>
    <submittedName>
        <fullName evidence="2">Uncharacterized protein</fullName>
    </submittedName>
</protein>
<sequence>MVSIVFPRQGQKKKLKNQIILSIDQKKDLEMTPALEEGGPVVSTSSRTVQKQALRISEETERSQEQSRQEKRQRQFSHTLPTRVQDSRIVTFSHRQCIQYGQKAYGVHSQGTGKDEQDFSM</sequence>
<gene>
    <name evidence="2" type="ORF">O181_012446</name>
</gene>
<dbReference type="Proteomes" id="UP000765509">
    <property type="component" value="Unassembled WGS sequence"/>
</dbReference>
<reference evidence="2" key="1">
    <citation type="submission" date="2021-03" db="EMBL/GenBank/DDBJ databases">
        <title>Draft genome sequence of rust myrtle Austropuccinia psidii MF-1, a brazilian biotype.</title>
        <authorList>
            <person name="Quecine M.C."/>
            <person name="Pachon D.M.R."/>
            <person name="Bonatelli M.L."/>
            <person name="Correr F.H."/>
            <person name="Franceschini L.M."/>
            <person name="Leite T.F."/>
            <person name="Margarido G.R.A."/>
            <person name="Almeida C.A."/>
            <person name="Ferrarezi J.A."/>
            <person name="Labate C.A."/>
        </authorList>
    </citation>
    <scope>NUCLEOTIDE SEQUENCE</scope>
    <source>
        <strain evidence="2">MF-1</strain>
    </source>
</reference>
<feature type="compositionally biased region" description="Polar residues" evidence="1">
    <location>
        <begin position="76"/>
        <end position="85"/>
    </location>
</feature>
<accession>A0A9Q3BXU5</accession>
<organism evidence="2 3">
    <name type="scientific">Austropuccinia psidii MF-1</name>
    <dbReference type="NCBI Taxonomy" id="1389203"/>
    <lineage>
        <taxon>Eukaryota</taxon>
        <taxon>Fungi</taxon>
        <taxon>Dikarya</taxon>
        <taxon>Basidiomycota</taxon>
        <taxon>Pucciniomycotina</taxon>
        <taxon>Pucciniomycetes</taxon>
        <taxon>Pucciniales</taxon>
        <taxon>Sphaerophragmiaceae</taxon>
        <taxon>Austropuccinia</taxon>
    </lineage>
</organism>
<feature type="compositionally biased region" description="Polar residues" evidence="1">
    <location>
        <begin position="42"/>
        <end position="51"/>
    </location>
</feature>
<dbReference type="AlphaFoldDB" id="A0A9Q3BXU5"/>
<keyword evidence="3" id="KW-1185">Reference proteome</keyword>
<evidence type="ECO:0000256" key="1">
    <source>
        <dbReference type="SAM" id="MobiDB-lite"/>
    </source>
</evidence>
<dbReference type="EMBL" id="AVOT02003183">
    <property type="protein sequence ID" value="MBW0472731.1"/>
    <property type="molecule type" value="Genomic_DNA"/>
</dbReference>
<evidence type="ECO:0000313" key="3">
    <source>
        <dbReference type="Proteomes" id="UP000765509"/>
    </source>
</evidence>
<proteinExistence type="predicted"/>
<name>A0A9Q3BXU5_9BASI</name>
<comment type="caution">
    <text evidence="2">The sequence shown here is derived from an EMBL/GenBank/DDBJ whole genome shotgun (WGS) entry which is preliminary data.</text>
</comment>